<feature type="transmembrane region" description="Helical" evidence="13">
    <location>
        <begin position="149"/>
        <end position="170"/>
    </location>
</feature>
<keyword evidence="6" id="KW-0631">Potassium channel</keyword>
<evidence type="ECO:0000256" key="7">
    <source>
        <dbReference type="ARBA" id="ARBA00022958"/>
    </source>
</evidence>
<comment type="subcellular location">
    <subcellularLocation>
        <location evidence="1">Membrane</location>
        <topology evidence="1">Multi-pass membrane protein</topology>
    </subcellularLocation>
</comment>
<accession>A0A5R8WV22</accession>
<feature type="transmembrane region" description="Helical" evidence="13">
    <location>
        <begin position="43"/>
        <end position="62"/>
    </location>
</feature>
<evidence type="ECO:0000256" key="9">
    <source>
        <dbReference type="ARBA" id="ARBA00023065"/>
    </source>
</evidence>
<evidence type="ECO:0000256" key="10">
    <source>
        <dbReference type="ARBA" id="ARBA00023136"/>
    </source>
</evidence>
<dbReference type="Pfam" id="PF06736">
    <property type="entry name" value="TMEM175"/>
    <property type="match status" value="1"/>
</dbReference>
<dbReference type="PANTHER" id="PTHR31462">
    <property type="entry name" value="ENDOSOMAL/LYSOSOMAL POTASSIUM CHANNEL TMEM175"/>
    <property type="match status" value="1"/>
</dbReference>
<comment type="caution">
    <text evidence="14">The sequence shown here is derived from an EMBL/GenBank/DDBJ whole genome shotgun (WGS) entry which is preliminary data.</text>
</comment>
<name>A0A5R8WV22_9BACT</name>
<dbReference type="AlphaFoldDB" id="A0A5R8WV22"/>
<evidence type="ECO:0000256" key="12">
    <source>
        <dbReference type="ARBA" id="ARBA00034430"/>
    </source>
</evidence>
<evidence type="ECO:0000256" key="11">
    <source>
        <dbReference type="ARBA" id="ARBA00023303"/>
    </source>
</evidence>
<keyword evidence="9" id="KW-0406">Ion transport</keyword>
<feature type="transmembrane region" description="Helical" evidence="13">
    <location>
        <begin position="117"/>
        <end position="137"/>
    </location>
</feature>
<evidence type="ECO:0000256" key="2">
    <source>
        <dbReference type="ARBA" id="ARBA00006920"/>
    </source>
</evidence>
<evidence type="ECO:0000256" key="13">
    <source>
        <dbReference type="SAM" id="Phobius"/>
    </source>
</evidence>
<keyword evidence="8 13" id="KW-1133">Transmembrane helix</keyword>
<reference evidence="14 15" key="1">
    <citation type="submission" date="2019-05" db="EMBL/GenBank/DDBJ databases">
        <title>Hymenobacter edaphi sp. nov., isolated from abandoned arsenic-contaminated farmland soil.</title>
        <authorList>
            <person name="Nie L."/>
        </authorList>
    </citation>
    <scope>NUCLEOTIDE SEQUENCE [LARGE SCALE GENOMIC DNA]</scope>
    <source>
        <strain evidence="14 15">1-3-3-8</strain>
    </source>
</reference>
<comment type="similarity">
    <text evidence="2">Belongs to the TMEM175 family.</text>
</comment>
<dbReference type="PANTHER" id="PTHR31462:SF5">
    <property type="entry name" value="ENDOSOMAL_LYSOSOMAL PROTON CHANNEL TMEM175"/>
    <property type="match status" value="1"/>
</dbReference>
<proteinExistence type="inferred from homology"/>
<keyword evidence="3" id="KW-0813">Transport</keyword>
<keyword evidence="7" id="KW-0630">Potassium</keyword>
<dbReference type="GO" id="GO:0016020">
    <property type="term" value="C:membrane"/>
    <property type="evidence" value="ECO:0007669"/>
    <property type="project" value="UniProtKB-SubCell"/>
</dbReference>
<gene>
    <name evidence="14" type="ORF">FDY95_05730</name>
</gene>
<keyword evidence="15" id="KW-1185">Reference proteome</keyword>
<evidence type="ECO:0000256" key="8">
    <source>
        <dbReference type="ARBA" id="ARBA00022989"/>
    </source>
</evidence>
<evidence type="ECO:0000256" key="3">
    <source>
        <dbReference type="ARBA" id="ARBA00022448"/>
    </source>
</evidence>
<dbReference type="InterPro" id="IPR010617">
    <property type="entry name" value="TMEM175-like"/>
</dbReference>
<organism evidence="14 15">
    <name type="scientific">Hymenobacter jeollabukensis</name>
    <dbReference type="NCBI Taxonomy" id="2025313"/>
    <lineage>
        <taxon>Bacteria</taxon>
        <taxon>Pseudomonadati</taxon>
        <taxon>Bacteroidota</taxon>
        <taxon>Cytophagia</taxon>
        <taxon>Cytophagales</taxon>
        <taxon>Hymenobacteraceae</taxon>
        <taxon>Hymenobacter</taxon>
    </lineage>
</organism>
<keyword evidence="10 13" id="KW-0472">Membrane</keyword>
<evidence type="ECO:0000256" key="5">
    <source>
        <dbReference type="ARBA" id="ARBA00022692"/>
    </source>
</evidence>
<dbReference type="Proteomes" id="UP000305517">
    <property type="component" value="Unassembled WGS sequence"/>
</dbReference>
<dbReference type="EMBL" id="VAJM01000002">
    <property type="protein sequence ID" value="TLM95286.1"/>
    <property type="molecule type" value="Genomic_DNA"/>
</dbReference>
<keyword evidence="4" id="KW-0633">Potassium transport</keyword>
<evidence type="ECO:0000313" key="14">
    <source>
        <dbReference type="EMBL" id="TLM95286.1"/>
    </source>
</evidence>
<feature type="transmembrane region" description="Helical" evidence="13">
    <location>
        <begin position="82"/>
        <end position="102"/>
    </location>
</feature>
<keyword evidence="5 13" id="KW-0812">Transmembrane</keyword>
<evidence type="ECO:0000256" key="6">
    <source>
        <dbReference type="ARBA" id="ARBA00022826"/>
    </source>
</evidence>
<protein>
    <submittedName>
        <fullName evidence="14">DUF1211 domain-containing protein</fullName>
    </submittedName>
</protein>
<evidence type="ECO:0000313" key="15">
    <source>
        <dbReference type="Proteomes" id="UP000305517"/>
    </source>
</evidence>
<evidence type="ECO:0000256" key="1">
    <source>
        <dbReference type="ARBA" id="ARBA00004141"/>
    </source>
</evidence>
<keyword evidence="11" id="KW-0407">Ion channel</keyword>
<dbReference type="OrthoDB" id="7626281at2"/>
<dbReference type="GO" id="GO:0015252">
    <property type="term" value="F:proton channel activity"/>
    <property type="evidence" value="ECO:0007669"/>
    <property type="project" value="InterPro"/>
</dbReference>
<comment type="catalytic activity">
    <reaction evidence="12">
        <text>K(+)(in) = K(+)(out)</text>
        <dbReference type="Rhea" id="RHEA:29463"/>
        <dbReference type="ChEBI" id="CHEBI:29103"/>
    </reaction>
</comment>
<evidence type="ECO:0000256" key="4">
    <source>
        <dbReference type="ARBA" id="ARBA00022538"/>
    </source>
</evidence>
<sequence>MAGLLYLARPPTTPRGRDATMSQHAELLPLEHHDRTEFQLERLILFTDAVFAIAITLLIIEIKVPELHHATDRAALSALLRLTPKFVGFFIGFFVIAIYWTAHHRIFRFLHRYDGRLIWLNILFLLSIVLMPFTSAYYSEYVNGVNVPFVVYCLSVSTTGLMQVLLQRYLRNPAHGLIDPRDAHHPDLDIVRPMVAPLAFVIGILLTFVAPWWVSRFAPMLIWPLMTLYGRRYRRLTRAYAAAQQPQEPEPVAA</sequence>
<feature type="transmembrane region" description="Helical" evidence="13">
    <location>
        <begin position="190"/>
        <end position="214"/>
    </location>
</feature>
<dbReference type="GO" id="GO:0005267">
    <property type="term" value="F:potassium channel activity"/>
    <property type="evidence" value="ECO:0007669"/>
    <property type="project" value="UniProtKB-KW"/>
</dbReference>